<evidence type="ECO:0000313" key="6">
    <source>
        <dbReference type="EMBL" id="VDM37338.1"/>
    </source>
</evidence>
<keyword evidence="3" id="KW-0505">Motor protein</keyword>
<reference evidence="8" key="1">
    <citation type="submission" date="2016-06" db="UniProtKB">
        <authorList>
            <consortium name="WormBaseParasite"/>
        </authorList>
    </citation>
    <scope>IDENTIFICATION</scope>
</reference>
<evidence type="ECO:0000256" key="5">
    <source>
        <dbReference type="SAM" id="MobiDB-lite"/>
    </source>
</evidence>
<dbReference type="Proteomes" id="UP000050794">
    <property type="component" value="Unassembled WGS sequence"/>
</dbReference>
<keyword evidence="1" id="KW-0243">Dynein</keyword>
<sequence>MSPVEEDRGLLRRSQREEVSEGDGCEDIPDFESLAESPLPPIDPEGKIWRERTSTVPATRHDVAETQERFELELRNRKAKPFGICPIRRDIYDQLFDELIRQVSVNCAERGLMLLRVRDELRLTLFSYEHVLESAIAYGIRKSITTQQQQTTAVVERDRLHEQNKQLLAKVTDLLRAPDRYKAASEPFTILNDWHCVL</sequence>
<dbReference type="AlphaFoldDB" id="A0A183UC38"/>
<organism evidence="7 8">
    <name type="scientific">Toxocara canis</name>
    <name type="common">Canine roundworm</name>
    <dbReference type="NCBI Taxonomy" id="6265"/>
    <lineage>
        <taxon>Eukaryota</taxon>
        <taxon>Metazoa</taxon>
        <taxon>Ecdysozoa</taxon>
        <taxon>Nematoda</taxon>
        <taxon>Chromadorea</taxon>
        <taxon>Rhabditida</taxon>
        <taxon>Spirurina</taxon>
        <taxon>Ascaridomorpha</taxon>
        <taxon>Ascaridoidea</taxon>
        <taxon>Toxocaridae</taxon>
        <taxon>Toxocara</taxon>
    </lineage>
</organism>
<dbReference type="EMBL" id="UYWY01019431">
    <property type="protein sequence ID" value="VDM37338.1"/>
    <property type="molecule type" value="Genomic_DNA"/>
</dbReference>
<evidence type="ECO:0000256" key="2">
    <source>
        <dbReference type="ARBA" id="ARBA00023054"/>
    </source>
</evidence>
<keyword evidence="7" id="KW-1185">Reference proteome</keyword>
<feature type="region of interest" description="Disordered" evidence="5">
    <location>
        <begin position="1"/>
        <end position="47"/>
    </location>
</feature>
<feature type="compositionally biased region" description="Acidic residues" evidence="5">
    <location>
        <begin position="20"/>
        <end position="30"/>
    </location>
</feature>
<dbReference type="InterPro" id="IPR019347">
    <property type="entry name" value="Axonemal_dynein_light_chain"/>
</dbReference>
<dbReference type="GO" id="GO:0097546">
    <property type="term" value="C:ciliary base"/>
    <property type="evidence" value="ECO:0007669"/>
    <property type="project" value="TreeGrafter"/>
</dbReference>
<name>A0A183UC38_TOXCA</name>
<gene>
    <name evidence="6" type="ORF">TCNE_LOCUS6058</name>
</gene>
<reference evidence="6 7" key="2">
    <citation type="submission" date="2018-11" db="EMBL/GenBank/DDBJ databases">
        <authorList>
            <consortium name="Pathogen Informatics"/>
        </authorList>
    </citation>
    <scope>NUCLEOTIDE SEQUENCE [LARGE SCALE GENOMIC DNA]</scope>
</reference>
<evidence type="ECO:0000256" key="4">
    <source>
        <dbReference type="ARBA" id="ARBA00038114"/>
    </source>
</evidence>
<evidence type="ECO:0000256" key="3">
    <source>
        <dbReference type="ARBA" id="ARBA00023175"/>
    </source>
</evidence>
<dbReference type="WBParaSite" id="TCNE_0000605801-mRNA-1">
    <property type="protein sequence ID" value="TCNE_0000605801-mRNA-1"/>
    <property type="gene ID" value="TCNE_0000605801"/>
</dbReference>
<evidence type="ECO:0000256" key="1">
    <source>
        <dbReference type="ARBA" id="ARBA00023017"/>
    </source>
</evidence>
<protein>
    <submittedName>
        <fullName evidence="8">Dynein light chain</fullName>
    </submittedName>
</protein>
<comment type="similarity">
    <text evidence="4">Belongs to the inner dynein arm light chain family.</text>
</comment>
<dbReference type="Pfam" id="PF10211">
    <property type="entry name" value="Ax_dynein_light"/>
    <property type="match status" value="1"/>
</dbReference>
<dbReference type="PANTHER" id="PTHR13183">
    <property type="entry name" value="AXONEMAL INNER ARM DYNEIN LIGHT CHAIN 28"/>
    <property type="match status" value="1"/>
</dbReference>
<dbReference type="PANTHER" id="PTHR13183:SF0">
    <property type="entry name" value="AXONEMAL DYNEIN LIGHT INTERMEDIATE POLYPEPTIDE 1"/>
    <property type="match status" value="1"/>
</dbReference>
<feature type="compositionally biased region" description="Basic and acidic residues" evidence="5">
    <location>
        <begin position="1"/>
        <end position="19"/>
    </location>
</feature>
<dbReference type="GO" id="GO:0030286">
    <property type="term" value="C:dynein complex"/>
    <property type="evidence" value="ECO:0007669"/>
    <property type="project" value="UniProtKB-KW"/>
</dbReference>
<evidence type="ECO:0000313" key="7">
    <source>
        <dbReference type="Proteomes" id="UP000050794"/>
    </source>
</evidence>
<dbReference type="GO" id="GO:0005930">
    <property type="term" value="C:axoneme"/>
    <property type="evidence" value="ECO:0007669"/>
    <property type="project" value="TreeGrafter"/>
</dbReference>
<proteinExistence type="inferred from homology"/>
<accession>A0A183UC38</accession>
<dbReference type="GO" id="GO:0045504">
    <property type="term" value="F:dynein heavy chain binding"/>
    <property type="evidence" value="ECO:0007669"/>
    <property type="project" value="TreeGrafter"/>
</dbReference>
<keyword evidence="2" id="KW-0175">Coiled coil</keyword>
<evidence type="ECO:0000313" key="8">
    <source>
        <dbReference type="WBParaSite" id="TCNE_0000605801-mRNA-1"/>
    </source>
</evidence>